<reference evidence="1" key="1">
    <citation type="submission" date="2020-08" db="EMBL/GenBank/DDBJ databases">
        <title>Multicomponent nature underlies the extraordinary mechanical properties of spider dragline silk.</title>
        <authorList>
            <person name="Kono N."/>
            <person name="Nakamura H."/>
            <person name="Mori M."/>
            <person name="Yoshida Y."/>
            <person name="Ohtoshi R."/>
            <person name="Malay A.D."/>
            <person name="Moran D.A.P."/>
            <person name="Tomita M."/>
            <person name="Numata K."/>
            <person name="Arakawa K."/>
        </authorList>
    </citation>
    <scope>NUCLEOTIDE SEQUENCE</scope>
</reference>
<keyword evidence="2" id="KW-1185">Reference proteome</keyword>
<organism evidence="1 2">
    <name type="scientific">Nephila pilipes</name>
    <name type="common">Giant wood spider</name>
    <name type="synonym">Nephila maculata</name>
    <dbReference type="NCBI Taxonomy" id="299642"/>
    <lineage>
        <taxon>Eukaryota</taxon>
        <taxon>Metazoa</taxon>
        <taxon>Ecdysozoa</taxon>
        <taxon>Arthropoda</taxon>
        <taxon>Chelicerata</taxon>
        <taxon>Arachnida</taxon>
        <taxon>Araneae</taxon>
        <taxon>Araneomorphae</taxon>
        <taxon>Entelegynae</taxon>
        <taxon>Araneoidea</taxon>
        <taxon>Nephilidae</taxon>
        <taxon>Nephila</taxon>
    </lineage>
</organism>
<accession>A0A8X6IN94</accession>
<gene>
    <name evidence="1" type="ORF">NPIL_212671</name>
</gene>
<sequence>MSWALKESAEMAAN</sequence>
<comment type="caution">
    <text evidence="1">The sequence shown here is derived from an EMBL/GenBank/DDBJ whole genome shotgun (WGS) entry which is preliminary data.</text>
</comment>
<feature type="non-terminal residue" evidence="1">
    <location>
        <position position="14"/>
    </location>
</feature>
<proteinExistence type="predicted"/>
<dbReference type="Proteomes" id="UP000887013">
    <property type="component" value="Unassembled WGS sequence"/>
</dbReference>
<dbReference type="EMBL" id="BMAW01045903">
    <property type="protein sequence ID" value="GFS52393.1"/>
    <property type="molecule type" value="Genomic_DNA"/>
</dbReference>
<evidence type="ECO:0000313" key="1">
    <source>
        <dbReference type="EMBL" id="GFS52393.1"/>
    </source>
</evidence>
<protein>
    <submittedName>
        <fullName evidence="1">Uncharacterized protein</fullName>
    </submittedName>
</protein>
<name>A0A8X6IN94_NEPPI</name>
<evidence type="ECO:0000313" key="2">
    <source>
        <dbReference type="Proteomes" id="UP000887013"/>
    </source>
</evidence>